<evidence type="ECO:0000313" key="9">
    <source>
        <dbReference type="Proteomes" id="UP000310168"/>
    </source>
</evidence>
<dbReference type="PROSITE" id="PS00723">
    <property type="entry name" value="POLYPRENYL_SYNTHASE_1"/>
    <property type="match status" value="1"/>
</dbReference>
<gene>
    <name evidence="8" type="ORF">EZH24_12435</name>
</gene>
<dbReference type="PANTHER" id="PTHR43281:SF1">
    <property type="entry name" value="FARNESYL DIPHOSPHATE SYNTHASE"/>
    <property type="match status" value="1"/>
</dbReference>
<keyword evidence="5" id="KW-0460">Magnesium</keyword>
<sequence>MGVNLKEYIDIRLKEINKNIDEIFEKSDIDIENSFIDMLKYPLEAGGKRLRPILTCLVCELFEGDYKKAIIPAISLELIHTYSLVHDDLPSMDNDNLRRGKPTAHVKFGEANAILIGDGLLTHAFQLLSKSEVPDETLRNLLFEISYAAGYQGMVIGQFIDLYYEEKNIDFETLKVLHAKKTGAMIRGAARVGAISSEKKNIDIENITKYGEAIGLAFQIWDDVLDVISDNETLGKTVGKDAKEGKLTYVKQFGIEGAKEKAKETIDKAIDYLKVYKDNQAKSLLIELAKYIIERKS</sequence>
<evidence type="ECO:0000256" key="3">
    <source>
        <dbReference type="ARBA" id="ARBA00022679"/>
    </source>
</evidence>
<dbReference type="RefSeq" id="WP_137999368.1">
    <property type="nucleotide sequence ID" value="NZ_SJDU01000580.1"/>
</dbReference>
<dbReference type="Pfam" id="PF00348">
    <property type="entry name" value="polyprenyl_synt"/>
    <property type="match status" value="1"/>
</dbReference>
<evidence type="ECO:0000256" key="7">
    <source>
        <dbReference type="RuleBase" id="RU004466"/>
    </source>
</evidence>
<dbReference type="PROSITE" id="PS00444">
    <property type="entry name" value="POLYPRENYL_SYNTHASE_2"/>
    <property type="match status" value="1"/>
</dbReference>
<protein>
    <submittedName>
        <fullName evidence="8">Polyprenyl synthetase family protein</fullName>
    </submittedName>
</protein>
<evidence type="ECO:0000256" key="4">
    <source>
        <dbReference type="ARBA" id="ARBA00022723"/>
    </source>
</evidence>
<dbReference type="SFLD" id="SFLDG01017">
    <property type="entry name" value="Polyprenyl_Transferase_Like"/>
    <property type="match status" value="1"/>
</dbReference>
<dbReference type="CDD" id="cd00685">
    <property type="entry name" value="Trans_IPPS_HT"/>
    <property type="match status" value="1"/>
</dbReference>
<dbReference type="InterPro" id="IPR000092">
    <property type="entry name" value="Polyprenyl_synt"/>
</dbReference>
<organism evidence="8 9">
    <name type="scientific">Brachyspira catarrhinii</name>
    <dbReference type="NCBI Taxonomy" id="2528966"/>
    <lineage>
        <taxon>Bacteria</taxon>
        <taxon>Pseudomonadati</taxon>
        <taxon>Spirochaetota</taxon>
        <taxon>Spirochaetia</taxon>
        <taxon>Brachyspirales</taxon>
        <taxon>Brachyspiraceae</taxon>
        <taxon>Brachyspira</taxon>
    </lineage>
</organism>
<accession>A0ABY2TML9</accession>
<dbReference type="InterPro" id="IPR008949">
    <property type="entry name" value="Isoprenoid_synthase_dom_sf"/>
</dbReference>
<dbReference type="SFLD" id="SFLDS00005">
    <property type="entry name" value="Isoprenoid_Synthase_Type_I"/>
    <property type="match status" value="1"/>
</dbReference>
<dbReference type="NCBIfam" id="NF045485">
    <property type="entry name" value="FPPsyn"/>
    <property type="match status" value="1"/>
</dbReference>
<dbReference type="SUPFAM" id="SSF48576">
    <property type="entry name" value="Terpenoid synthases"/>
    <property type="match status" value="1"/>
</dbReference>
<proteinExistence type="inferred from homology"/>
<keyword evidence="6" id="KW-0414">Isoprene biosynthesis</keyword>
<evidence type="ECO:0000256" key="6">
    <source>
        <dbReference type="ARBA" id="ARBA00023229"/>
    </source>
</evidence>
<name>A0ABY2TML9_9SPIR</name>
<comment type="caution">
    <text evidence="8">The sequence shown here is derived from an EMBL/GenBank/DDBJ whole genome shotgun (WGS) entry which is preliminary data.</text>
</comment>
<keyword evidence="4" id="KW-0479">Metal-binding</keyword>
<evidence type="ECO:0000256" key="2">
    <source>
        <dbReference type="ARBA" id="ARBA00006706"/>
    </source>
</evidence>
<evidence type="ECO:0000256" key="5">
    <source>
        <dbReference type="ARBA" id="ARBA00022842"/>
    </source>
</evidence>
<dbReference type="InterPro" id="IPR033749">
    <property type="entry name" value="Polyprenyl_synt_CS"/>
</dbReference>
<evidence type="ECO:0000256" key="1">
    <source>
        <dbReference type="ARBA" id="ARBA00001946"/>
    </source>
</evidence>
<dbReference type="PANTHER" id="PTHR43281">
    <property type="entry name" value="FARNESYL DIPHOSPHATE SYNTHASE"/>
    <property type="match status" value="1"/>
</dbReference>
<evidence type="ECO:0000313" key="8">
    <source>
        <dbReference type="EMBL" id="TKZ25488.1"/>
    </source>
</evidence>
<comment type="similarity">
    <text evidence="2 7">Belongs to the FPP/GGPP synthase family.</text>
</comment>
<dbReference type="EMBL" id="SJDU01000580">
    <property type="protein sequence ID" value="TKZ25488.1"/>
    <property type="molecule type" value="Genomic_DNA"/>
</dbReference>
<keyword evidence="3 7" id="KW-0808">Transferase</keyword>
<keyword evidence="9" id="KW-1185">Reference proteome</keyword>
<dbReference type="Proteomes" id="UP000310168">
    <property type="component" value="Unassembled WGS sequence"/>
</dbReference>
<reference evidence="8 9" key="1">
    <citation type="journal article" date="2019" name="Anaerobe">
        <title>Brachyspira catarrhinii sp. nov., an anaerobic intestinal spirochaete isolated from vervet monkeys may have been misidentified as Brachyspira aalborgi in previous studies.</title>
        <authorList>
            <person name="Phillips N.D."/>
            <person name="La T."/>
            <person name="Hampson D.J."/>
        </authorList>
    </citation>
    <scope>NUCLEOTIDE SEQUENCE [LARGE SCALE GENOMIC DNA]</scope>
    <source>
        <strain evidence="8 9">Z12</strain>
    </source>
</reference>
<dbReference type="Gene3D" id="1.10.600.10">
    <property type="entry name" value="Farnesyl Diphosphate Synthase"/>
    <property type="match status" value="1"/>
</dbReference>
<dbReference type="InterPro" id="IPR053378">
    <property type="entry name" value="Prenyl_diphosphate_synthase"/>
</dbReference>
<comment type="cofactor">
    <cofactor evidence="1">
        <name>Mg(2+)</name>
        <dbReference type="ChEBI" id="CHEBI:18420"/>
    </cofactor>
</comment>